<organism evidence="1 2">
    <name type="scientific">Prunus dulcis</name>
    <name type="common">Almond</name>
    <name type="synonym">Amygdalus dulcis</name>
    <dbReference type="NCBI Taxonomy" id="3755"/>
    <lineage>
        <taxon>Eukaryota</taxon>
        <taxon>Viridiplantae</taxon>
        <taxon>Streptophyta</taxon>
        <taxon>Embryophyta</taxon>
        <taxon>Tracheophyta</taxon>
        <taxon>Spermatophyta</taxon>
        <taxon>Magnoliopsida</taxon>
        <taxon>eudicotyledons</taxon>
        <taxon>Gunneridae</taxon>
        <taxon>Pentapetalae</taxon>
        <taxon>rosids</taxon>
        <taxon>fabids</taxon>
        <taxon>Rosales</taxon>
        <taxon>Rosaceae</taxon>
        <taxon>Amygdaloideae</taxon>
        <taxon>Amygdaleae</taxon>
        <taxon>Prunus</taxon>
    </lineage>
</organism>
<reference evidence="2" key="1">
    <citation type="journal article" date="2020" name="Plant J.">
        <title>Transposons played a major role in the diversification between the closely related almond and peach genomes: results from the almond genome sequence.</title>
        <authorList>
            <person name="Alioto T."/>
            <person name="Alexiou K.G."/>
            <person name="Bardil A."/>
            <person name="Barteri F."/>
            <person name="Castanera R."/>
            <person name="Cruz F."/>
            <person name="Dhingra A."/>
            <person name="Duval H."/>
            <person name="Fernandez I Marti A."/>
            <person name="Frias L."/>
            <person name="Galan B."/>
            <person name="Garcia J.L."/>
            <person name="Howad W."/>
            <person name="Gomez-Garrido J."/>
            <person name="Gut M."/>
            <person name="Julca I."/>
            <person name="Morata J."/>
            <person name="Puigdomenech P."/>
            <person name="Ribeca P."/>
            <person name="Rubio Cabetas M.J."/>
            <person name="Vlasova A."/>
            <person name="Wirthensohn M."/>
            <person name="Garcia-Mas J."/>
            <person name="Gabaldon T."/>
            <person name="Casacuberta J.M."/>
            <person name="Arus P."/>
        </authorList>
    </citation>
    <scope>NUCLEOTIDE SEQUENCE [LARGE SCALE GENOMIC DNA]</scope>
    <source>
        <strain evidence="2">cv. Texas</strain>
    </source>
</reference>
<evidence type="ECO:0000313" key="1">
    <source>
        <dbReference type="EMBL" id="VVA36666.1"/>
    </source>
</evidence>
<feature type="non-terminal residue" evidence="1">
    <location>
        <position position="1"/>
    </location>
</feature>
<name>A0A5E4GAF3_PRUDU</name>
<dbReference type="Gramene" id="VVA36666">
    <property type="protein sequence ID" value="VVA36666"/>
    <property type="gene ID" value="Prudul26B027978"/>
</dbReference>
<proteinExistence type="predicted"/>
<dbReference type="EMBL" id="CABIKO010000469">
    <property type="protein sequence ID" value="VVA36666.1"/>
    <property type="molecule type" value="Genomic_DNA"/>
</dbReference>
<dbReference type="InParanoid" id="A0A5E4GAF3"/>
<dbReference type="AlphaFoldDB" id="A0A5E4GAF3"/>
<sequence length="89" mass="10103">PMKLSHARTKSHQCPRRFTLVWPVLPDKQKGQMGNSTVGHTQRTETETLLTLPPQLPNLFLVLVILNLRQAFPPNRTESVLLKLNLAKP</sequence>
<gene>
    <name evidence="1" type="ORF">ALMOND_2B027978</name>
</gene>
<accession>A0A5E4GAF3</accession>
<protein>
    <submittedName>
        <fullName evidence="1">Uncharacterized protein</fullName>
    </submittedName>
</protein>
<evidence type="ECO:0000313" key="2">
    <source>
        <dbReference type="Proteomes" id="UP000327085"/>
    </source>
</evidence>
<dbReference type="Proteomes" id="UP000327085">
    <property type="component" value="Chromosome 5"/>
</dbReference>